<reference evidence="2 3" key="1">
    <citation type="submission" date="2019-04" db="EMBL/GenBank/DDBJ databases">
        <title>Genome sequence of strain shin9-1.</title>
        <authorList>
            <person name="Gao J."/>
            <person name="Sun J."/>
        </authorList>
    </citation>
    <scope>NUCLEOTIDE SEQUENCE [LARGE SCALE GENOMIC DNA]</scope>
    <source>
        <strain evidence="3">shin9-1</strain>
    </source>
</reference>
<evidence type="ECO:0000313" key="3">
    <source>
        <dbReference type="Proteomes" id="UP000308828"/>
    </source>
</evidence>
<protein>
    <submittedName>
        <fullName evidence="2">HupE/UreJ family protein</fullName>
    </submittedName>
</protein>
<proteinExistence type="predicted"/>
<keyword evidence="1" id="KW-1133">Transmembrane helix</keyword>
<dbReference type="EMBL" id="STGV01000002">
    <property type="protein sequence ID" value="THV23640.1"/>
    <property type="molecule type" value="Genomic_DNA"/>
</dbReference>
<keyword evidence="3" id="KW-1185">Reference proteome</keyword>
<dbReference type="PIRSF" id="PIRSF016919">
    <property type="entry name" value="HupE_UreJ"/>
    <property type="match status" value="1"/>
</dbReference>
<gene>
    <name evidence="2" type="ORF">FAA97_06505</name>
</gene>
<dbReference type="Proteomes" id="UP000308828">
    <property type="component" value="Unassembled WGS sequence"/>
</dbReference>
<accession>A0A4S8P0Y8</accession>
<evidence type="ECO:0000256" key="1">
    <source>
        <dbReference type="SAM" id="Phobius"/>
    </source>
</evidence>
<organism evidence="2 3">
    <name type="scientific">Peteryoungia ipomoeae</name>
    <dbReference type="NCBI Taxonomy" id="1210932"/>
    <lineage>
        <taxon>Bacteria</taxon>
        <taxon>Pseudomonadati</taxon>
        <taxon>Pseudomonadota</taxon>
        <taxon>Alphaproteobacteria</taxon>
        <taxon>Hyphomicrobiales</taxon>
        <taxon>Rhizobiaceae</taxon>
        <taxon>Peteryoungia</taxon>
    </lineage>
</organism>
<feature type="transmembrane region" description="Helical" evidence="1">
    <location>
        <begin position="120"/>
        <end position="138"/>
    </location>
</feature>
<dbReference type="Pfam" id="PF04955">
    <property type="entry name" value="HupE_UreJ"/>
    <property type="match status" value="1"/>
</dbReference>
<feature type="transmembrane region" description="Helical" evidence="1">
    <location>
        <begin position="43"/>
        <end position="62"/>
    </location>
</feature>
<dbReference type="OrthoDB" id="9808192at2"/>
<feature type="transmembrane region" description="Helical" evidence="1">
    <location>
        <begin position="95"/>
        <end position="113"/>
    </location>
</feature>
<feature type="transmembrane region" description="Helical" evidence="1">
    <location>
        <begin position="69"/>
        <end position="89"/>
    </location>
</feature>
<keyword evidence="1" id="KW-0472">Membrane</keyword>
<keyword evidence="1" id="KW-0812">Transmembrane</keyword>
<feature type="transmembrane region" description="Helical" evidence="1">
    <location>
        <begin position="180"/>
        <end position="197"/>
    </location>
</feature>
<comment type="caution">
    <text evidence="2">The sequence shown here is derived from an EMBL/GenBank/DDBJ whole genome shotgun (WGS) entry which is preliminary data.</text>
</comment>
<dbReference type="AlphaFoldDB" id="A0A4S8P0Y8"/>
<sequence>MPMLPRQILSRLALASAVLVLPKVALAHSLAGDGGGFVHGFQHPLYGLDHLLAMFCVGLWGAQMGGRSVWLLPIIFPLVMVAGGMAGIGGLELPLVELGIALSVILLGAAIAFPWRPSLWMATPLVAVFAVYHGYAHGVELPNAADPTDYAIGFVIATGLIHIVGLAVGLGLYRMRGGEVARVLGAVISLGGVYFLVSAA</sequence>
<dbReference type="InterPro" id="IPR007038">
    <property type="entry name" value="HupE_UreJ"/>
</dbReference>
<evidence type="ECO:0000313" key="2">
    <source>
        <dbReference type="EMBL" id="THV23640.1"/>
    </source>
</evidence>
<name>A0A4S8P0Y8_9HYPH</name>
<feature type="transmembrane region" description="Helical" evidence="1">
    <location>
        <begin position="150"/>
        <end position="173"/>
    </location>
</feature>